<organism evidence="2 3">
    <name type="scientific">Hahella chejuensis (strain KCTC 2396)</name>
    <dbReference type="NCBI Taxonomy" id="349521"/>
    <lineage>
        <taxon>Bacteria</taxon>
        <taxon>Pseudomonadati</taxon>
        <taxon>Pseudomonadota</taxon>
        <taxon>Gammaproteobacteria</taxon>
        <taxon>Oceanospirillales</taxon>
        <taxon>Hahellaceae</taxon>
        <taxon>Hahella</taxon>
    </lineage>
</organism>
<dbReference type="InterPro" id="IPR001506">
    <property type="entry name" value="Peptidase_M12A"/>
</dbReference>
<dbReference type="SMART" id="SM00235">
    <property type="entry name" value="ZnMc"/>
    <property type="match status" value="1"/>
</dbReference>
<sequence>MGLGCKRDGGTAMVYRMSWDGKFSESETNVGGPWPNGVVKVFAPEGLDREYVQIVRTTFRRWEHCVLEYWGVQLIKFVEVGAAGNGVATLNFASNSADIGYFPGASTKLGVYGKANIKSLPHEVGHALGLAHEHERDDAPDSVLNTWGANKMALDAYKLNKRNSTRKFETYGTDFDPKSIMMYADQAAGLMDSVDNTRYGGCKIDPGHVVSGDWNPSMGDLEVLGRIYRHYSTI</sequence>
<gene>
    <name evidence="2" type="ordered locus">HCH_06459</name>
</gene>
<dbReference type="InterPro" id="IPR024079">
    <property type="entry name" value="MetalloPept_cat_dom_sf"/>
</dbReference>
<dbReference type="Proteomes" id="UP000000238">
    <property type="component" value="Chromosome"/>
</dbReference>
<dbReference type="STRING" id="349521.HCH_06459"/>
<feature type="domain" description="Peptidase metallopeptidase" evidence="1">
    <location>
        <begin position="30"/>
        <end position="173"/>
    </location>
</feature>
<dbReference type="InterPro" id="IPR006026">
    <property type="entry name" value="Peptidase_Metallo"/>
</dbReference>
<protein>
    <recommendedName>
        <fullName evidence="1">Peptidase metallopeptidase domain-containing protein</fullName>
    </recommendedName>
</protein>
<dbReference type="KEGG" id="hch:HCH_06459"/>
<evidence type="ECO:0000313" key="3">
    <source>
        <dbReference type="Proteomes" id="UP000000238"/>
    </source>
</evidence>
<dbReference type="GO" id="GO:0008270">
    <property type="term" value="F:zinc ion binding"/>
    <property type="evidence" value="ECO:0007669"/>
    <property type="project" value="InterPro"/>
</dbReference>
<dbReference type="RefSeq" id="WP_011400155.1">
    <property type="nucleotide sequence ID" value="NC_007645.1"/>
</dbReference>
<evidence type="ECO:0000259" key="1">
    <source>
        <dbReference type="SMART" id="SM00235"/>
    </source>
</evidence>
<name>Q2S8C1_HAHCH</name>
<accession>Q2S8C1</accession>
<dbReference type="HOGENOM" id="CLU_1183711_0_0_6"/>
<dbReference type="GO" id="GO:0004222">
    <property type="term" value="F:metalloendopeptidase activity"/>
    <property type="evidence" value="ECO:0007669"/>
    <property type="project" value="InterPro"/>
</dbReference>
<reference evidence="2 3" key="1">
    <citation type="journal article" date="2005" name="Nucleic Acids Res.">
        <title>Genomic blueprint of Hahella chejuensis, a marine microbe producing an algicidal agent.</title>
        <authorList>
            <person name="Jeong H."/>
            <person name="Yim J.H."/>
            <person name="Lee C."/>
            <person name="Choi S.-H."/>
            <person name="Park Y.K."/>
            <person name="Yoon S.H."/>
            <person name="Hur C.-G."/>
            <person name="Kang H.-Y."/>
            <person name="Kim D."/>
            <person name="Lee H.H."/>
            <person name="Park K.H."/>
            <person name="Park S.-H."/>
            <person name="Park H.-S."/>
            <person name="Lee H.K."/>
            <person name="Oh T.K."/>
            <person name="Kim J.F."/>
        </authorList>
    </citation>
    <scope>NUCLEOTIDE SEQUENCE [LARGE SCALE GENOMIC DNA]</scope>
    <source>
        <strain evidence="2 3">KCTC 2396</strain>
    </source>
</reference>
<dbReference type="EMBL" id="CP000155">
    <property type="protein sequence ID" value="ABC33103.1"/>
    <property type="molecule type" value="Genomic_DNA"/>
</dbReference>
<dbReference type="AlphaFoldDB" id="Q2S8C1"/>
<dbReference type="GO" id="GO:0006508">
    <property type="term" value="P:proteolysis"/>
    <property type="evidence" value="ECO:0007669"/>
    <property type="project" value="InterPro"/>
</dbReference>
<keyword evidence="3" id="KW-1185">Reference proteome</keyword>
<dbReference type="OrthoDB" id="8455098at2"/>
<proteinExistence type="predicted"/>
<dbReference type="Gene3D" id="3.40.390.10">
    <property type="entry name" value="Collagenase (Catalytic Domain)"/>
    <property type="match status" value="1"/>
</dbReference>
<dbReference type="SUPFAM" id="SSF55486">
    <property type="entry name" value="Metalloproteases ('zincins'), catalytic domain"/>
    <property type="match status" value="1"/>
</dbReference>
<evidence type="ECO:0000313" key="2">
    <source>
        <dbReference type="EMBL" id="ABC33103.1"/>
    </source>
</evidence>
<dbReference type="Pfam" id="PF01400">
    <property type="entry name" value="Astacin"/>
    <property type="match status" value="1"/>
</dbReference>